<dbReference type="AlphaFoldDB" id="A0AA37GE53"/>
<sequence>MRSRRRRAIIRIVIAALMIPVFLQWALAYILGSGSWVLPHELQHTDSILVVTAHPDDECLFFAPTILGILDRNRKIRGGLLAMSIGNNYGIGEMRKRELRGSCAALGIELSRCEALDHPDLQDNPTAWWDAAIIQSILEDYVHKWNVSVIITFDEGGVSGHINHRAVSAAVRYVTFSQWFRYFQLHIPWDSTDGCYFASEYAMRDKTGPVAYELVTTSILRKYTFLFDLPLTTLKFACRAISALFLPFIEEGPEYRGKALLVNTWHRYIQTRQAFASHSSQYSWDRYLYMILSRYVWFNDLKRMADEGTSG</sequence>
<evidence type="ECO:0000313" key="4">
    <source>
        <dbReference type="Proteomes" id="UP001055172"/>
    </source>
</evidence>
<organism evidence="3 4">
    <name type="scientific">Colletotrichum liriopes</name>
    <dbReference type="NCBI Taxonomy" id="708192"/>
    <lineage>
        <taxon>Eukaryota</taxon>
        <taxon>Fungi</taxon>
        <taxon>Dikarya</taxon>
        <taxon>Ascomycota</taxon>
        <taxon>Pezizomycotina</taxon>
        <taxon>Sordariomycetes</taxon>
        <taxon>Hypocreomycetidae</taxon>
        <taxon>Glomerellales</taxon>
        <taxon>Glomerellaceae</taxon>
        <taxon>Colletotrichum</taxon>
        <taxon>Colletotrichum spaethianum species complex</taxon>
    </lineage>
</organism>
<dbReference type="InterPro" id="IPR003737">
    <property type="entry name" value="GlcNAc_PI_deacetylase-related"/>
</dbReference>
<keyword evidence="4" id="KW-1185">Reference proteome</keyword>
<dbReference type="PANTHER" id="PTHR12993:SF11">
    <property type="entry name" value="N-ACETYLGLUCOSAMINYL-PHOSPHATIDYLINOSITOL DE-N-ACETYLASE"/>
    <property type="match status" value="1"/>
</dbReference>
<reference evidence="3 4" key="1">
    <citation type="submission" date="2021-07" db="EMBL/GenBank/DDBJ databases">
        <title>Genome data of Colletotrichum spaethianum.</title>
        <authorList>
            <person name="Utami Y.D."/>
            <person name="Hiruma K."/>
        </authorList>
    </citation>
    <scope>NUCLEOTIDE SEQUENCE [LARGE SCALE GENOMIC DNA]</scope>
    <source>
        <strain evidence="3 4">MAFF 242679</strain>
    </source>
</reference>
<dbReference type="Pfam" id="PF02585">
    <property type="entry name" value="PIG-L"/>
    <property type="match status" value="1"/>
</dbReference>
<proteinExistence type="inferred from homology"/>
<comment type="caution">
    <text evidence="3">The sequence shown here is derived from an EMBL/GenBank/DDBJ whole genome shotgun (WGS) entry which is preliminary data.</text>
</comment>
<dbReference type="Proteomes" id="UP001055172">
    <property type="component" value="Unassembled WGS sequence"/>
</dbReference>
<dbReference type="EC" id="3.5.1.89" evidence="2"/>
<protein>
    <recommendedName>
        <fullName evidence="2">N-acetylglucosaminylphosphatidylinositol deacetylase</fullName>
        <ecNumber evidence="2">3.5.1.89</ecNumber>
    </recommendedName>
</protein>
<dbReference type="EMBL" id="BPPX01000003">
    <property type="protein sequence ID" value="GJC78997.1"/>
    <property type="molecule type" value="Genomic_DNA"/>
</dbReference>
<dbReference type="Gene3D" id="3.40.50.10320">
    <property type="entry name" value="LmbE-like"/>
    <property type="match status" value="1"/>
</dbReference>
<dbReference type="InterPro" id="IPR024078">
    <property type="entry name" value="LmbE-like_dom_sf"/>
</dbReference>
<dbReference type="GO" id="GO:0005783">
    <property type="term" value="C:endoplasmic reticulum"/>
    <property type="evidence" value="ECO:0007669"/>
    <property type="project" value="TreeGrafter"/>
</dbReference>
<gene>
    <name evidence="3" type="ORF">ColLi_01835</name>
</gene>
<evidence type="ECO:0000256" key="2">
    <source>
        <dbReference type="ARBA" id="ARBA00012176"/>
    </source>
</evidence>
<name>A0AA37GE53_9PEZI</name>
<comment type="similarity">
    <text evidence="1">Belongs to the PIGL family.</text>
</comment>
<evidence type="ECO:0000256" key="1">
    <source>
        <dbReference type="ARBA" id="ARBA00006066"/>
    </source>
</evidence>
<evidence type="ECO:0000313" key="3">
    <source>
        <dbReference type="EMBL" id="GJC78997.1"/>
    </source>
</evidence>
<accession>A0AA37GE53</accession>
<dbReference type="PANTHER" id="PTHR12993">
    <property type="entry name" value="N-ACETYLGLUCOSAMINYL-PHOSPHATIDYLINOSITOL DE-N-ACETYLASE-RELATED"/>
    <property type="match status" value="1"/>
</dbReference>
<dbReference type="GO" id="GO:0000225">
    <property type="term" value="F:N-acetylglucosaminylphosphatidylinositol deacetylase activity"/>
    <property type="evidence" value="ECO:0007669"/>
    <property type="project" value="UniProtKB-EC"/>
</dbReference>
<dbReference type="SUPFAM" id="SSF102588">
    <property type="entry name" value="LmbE-like"/>
    <property type="match status" value="1"/>
</dbReference>